<dbReference type="AlphaFoldDB" id="E7QYK0"/>
<gene>
    <name evidence="3" type="ORF">SAMN05444342_0215</name>
    <name evidence="2" type="ORF">ZOD2009_19453</name>
</gene>
<keyword evidence="1" id="KW-0472">Membrane</keyword>
<protein>
    <submittedName>
        <fullName evidence="2">Uncharacterized protein</fullName>
    </submittedName>
</protein>
<dbReference type="EMBL" id="FRAN01000001">
    <property type="protein sequence ID" value="SHJ99675.1"/>
    <property type="molecule type" value="Genomic_DNA"/>
</dbReference>
<keyword evidence="1" id="KW-0812">Transmembrane</keyword>
<evidence type="ECO:0000313" key="3">
    <source>
        <dbReference type="EMBL" id="SHJ99675.1"/>
    </source>
</evidence>
<organism evidence="2 4">
    <name type="scientific">Haladaptatus paucihalophilus DX253</name>
    <dbReference type="NCBI Taxonomy" id="797209"/>
    <lineage>
        <taxon>Archaea</taxon>
        <taxon>Methanobacteriati</taxon>
        <taxon>Methanobacteriota</taxon>
        <taxon>Stenosarchaea group</taxon>
        <taxon>Halobacteria</taxon>
        <taxon>Halobacteriales</taxon>
        <taxon>Haladaptataceae</taxon>
        <taxon>Haladaptatus</taxon>
    </lineage>
</organism>
<reference evidence="2 4" key="1">
    <citation type="journal article" date="2014" name="ISME J.">
        <title>Trehalose/2-sulfotrehalose biosynthesis and glycine-betaine uptake are widely spread mechanisms for osmoadaptation in the Halobacteriales.</title>
        <authorList>
            <person name="Youssef N.H."/>
            <person name="Savage-Ashlock K.N."/>
            <person name="McCully A.L."/>
            <person name="Luedtke B."/>
            <person name="Shaw E.I."/>
            <person name="Hoff W.D."/>
            <person name="Elshahed M.S."/>
        </authorList>
    </citation>
    <scope>NUCLEOTIDE SEQUENCE [LARGE SCALE GENOMIC DNA]</scope>
    <source>
        <strain evidence="2 4">DX253</strain>
    </source>
</reference>
<proteinExistence type="predicted"/>
<evidence type="ECO:0000313" key="4">
    <source>
        <dbReference type="Proteomes" id="UP000003751"/>
    </source>
</evidence>
<feature type="transmembrane region" description="Helical" evidence="1">
    <location>
        <begin position="12"/>
        <end position="32"/>
    </location>
</feature>
<accession>E7QYK0</accession>
<name>E7QYK0_HALPU</name>
<dbReference type="STRING" id="797209.GCA_000376445_00723"/>
<dbReference type="EMBL" id="AEMG01000028">
    <property type="protein sequence ID" value="EFW90266.1"/>
    <property type="molecule type" value="Genomic_DNA"/>
</dbReference>
<reference evidence="3" key="2">
    <citation type="submission" date="2016-11" db="EMBL/GenBank/DDBJ databases">
        <authorList>
            <person name="Jaros S."/>
            <person name="Januszkiewicz K."/>
            <person name="Wedrychowicz H."/>
        </authorList>
    </citation>
    <scope>NUCLEOTIDE SEQUENCE [LARGE SCALE GENOMIC DNA]</scope>
    <source>
        <strain evidence="3">DX253</strain>
    </source>
</reference>
<evidence type="ECO:0000313" key="2">
    <source>
        <dbReference type="EMBL" id="EFW90266.1"/>
    </source>
</evidence>
<sequence>MIPLEAVPANEAGIVVLVVGLAFTVAWLAYFYR</sequence>
<keyword evidence="5" id="KW-1185">Reference proteome</keyword>
<evidence type="ECO:0000256" key="1">
    <source>
        <dbReference type="SAM" id="Phobius"/>
    </source>
</evidence>
<keyword evidence="1" id="KW-1133">Transmembrane helix</keyword>
<dbReference type="Proteomes" id="UP000003751">
    <property type="component" value="Unassembled WGS sequence"/>
</dbReference>
<reference evidence="5" key="3">
    <citation type="submission" date="2016-11" db="EMBL/GenBank/DDBJ databases">
        <authorList>
            <person name="Varghese N."/>
            <person name="Submissions S."/>
        </authorList>
    </citation>
    <scope>NUCLEOTIDE SEQUENCE [LARGE SCALE GENOMIC DNA]</scope>
    <source>
        <strain evidence="5">DX253</strain>
    </source>
</reference>
<evidence type="ECO:0000313" key="5">
    <source>
        <dbReference type="Proteomes" id="UP000184203"/>
    </source>
</evidence>
<dbReference type="Proteomes" id="UP000184203">
    <property type="component" value="Unassembled WGS sequence"/>
</dbReference>